<keyword evidence="2" id="KW-1185">Reference proteome</keyword>
<dbReference type="AlphaFoldDB" id="A0AAN7M486"/>
<sequence>MGKTHLLPLFCRVGLPAAGYFTYAAMLRYELIRVREGVRASTDRQIWTELGLAARGGPVISVRHQTLPKGWRWMQRRQPN</sequence>
<gene>
    <name evidence="1" type="ORF">SAY86_000581</name>
</gene>
<name>A0AAN7M486_TRANT</name>
<dbReference type="EMBL" id="JAXQNO010000002">
    <property type="protein sequence ID" value="KAK4802378.1"/>
    <property type="molecule type" value="Genomic_DNA"/>
</dbReference>
<accession>A0AAN7M486</accession>
<evidence type="ECO:0000313" key="2">
    <source>
        <dbReference type="Proteomes" id="UP001346149"/>
    </source>
</evidence>
<proteinExistence type="predicted"/>
<dbReference type="Proteomes" id="UP001346149">
    <property type="component" value="Unassembled WGS sequence"/>
</dbReference>
<protein>
    <submittedName>
        <fullName evidence="1">Uncharacterized protein</fullName>
    </submittedName>
</protein>
<reference evidence="1 2" key="1">
    <citation type="journal article" date="2023" name="Hortic Res">
        <title>Pangenome of water caltrop reveals structural variations and asymmetric subgenome divergence after allopolyploidization.</title>
        <authorList>
            <person name="Zhang X."/>
            <person name="Chen Y."/>
            <person name="Wang L."/>
            <person name="Yuan Y."/>
            <person name="Fang M."/>
            <person name="Shi L."/>
            <person name="Lu R."/>
            <person name="Comes H.P."/>
            <person name="Ma Y."/>
            <person name="Chen Y."/>
            <person name="Huang G."/>
            <person name="Zhou Y."/>
            <person name="Zheng Z."/>
            <person name="Qiu Y."/>
        </authorList>
    </citation>
    <scope>NUCLEOTIDE SEQUENCE [LARGE SCALE GENOMIC DNA]</scope>
    <source>
        <strain evidence="1">F231</strain>
    </source>
</reference>
<comment type="caution">
    <text evidence="1">The sequence shown here is derived from an EMBL/GenBank/DDBJ whole genome shotgun (WGS) entry which is preliminary data.</text>
</comment>
<evidence type="ECO:0000313" key="1">
    <source>
        <dbReference type="EMBL" id="KAK4802378.1"/>
    </source>
</evidence>
<organism evidence="1 2">
    <name type="scientific">Trapa natans</name>
    <name type="common">Water chestnut</name>
    <dbReference type="NCBI Taxonomy" id="22666"/>
    <lineage>
        <taxon>Eukaryota</taxon>
        <taxon>Viridiplantae</taxon>
        <taxon>Streptophyta</taxon>
        <taxon>Embryophyta</taxon>
        <taxon>Tracheophyta</taxon>
        <taxon>Spermatophyta</taxon>
        <taxon>Magnoliopsida</taxon>
        <taxon>eudicotyledons</taxon>
        <taxon>Gunneridae</taxon>
        <taxon>Pentapetalae</taxon>
        <taxon>rosids</taxon>
        <taxon>malvids</taxon>
        <taxon>Myrtales</taxon>
        <taxon>Lythraceae</taxon>
        <taxon>Trapa</taxon>
    </lineage>
</organism>